<dbReference type="EnsemblMetazoa" id="CPIJ012928-RA">
    <property type="protein sequence ID" value="CPIJ012928-PA"/>
    <property type="gene ID" value="CPIJ012928"/>
</dbReference>
<evidence type="ECO:0000256" key="1">
    <source>
        <dbReference type="SAM" id="MobiDB-lite"/>
    </source>
</evidence>
<proteinExistence type="predicted"/>
<dbReference type="Proteomes" id="UP000002320">
    <property type="component" value="Unassembled WGS sequence"/>
</dbReference>
<evidence type="ECO:0000313" key="2">
    <source>
        <dbReference type="EMBL" id="EDS38285.1"/>
    </source>
</evidence>
<dbReference type="KEGG" id="cqu:CpipJ_CPIJ012928"/>
<keyword evidence="4" id="KW-1185">Reference proteome</keyword>
<dbReference type="AlphaFoldDB" id="B0X0P3"/>
<organism>
    <name type="scientific">Culex quinquefasciatus</name>
    <name type="common">Southern house mosquito</name>
    <name type="synonym">Culex pungens</name>
    <dbReference type="NCBI Taxonomy" id="7176"/>
    <lineage>
        <taxon>Eukaryota</taxon>
        <taxon>Metazoa</taxon>
        <taxon>Ecdysozoa</taxon>
        <taxon>Arthropoda</taxon>
        <taxon>Hexapoda</taxon>
        <taxon>Insecta</taxon>
        <taxon>Pterygota</taxon>
        <taxon>Neoptera</taxon>
        <taxon>Endopterygota</taxon>
        <taxon>Diptera</taxon>
        <taxon>Nematocera</taxon>
        <taxon>Culicoidea</taxon>
        <taxon>Culicidae</taxon>
        <taxon>Culicinae</taxon>
        <taxon>Culicini</taxon>
        <taxon>Culex</taxon>
        <taxon>Culex</taxon>
    </lineage>
</organism>
<dbReference type="VEuPathDB" id="VectorBase:CPIJ012928"/>
<feature type="compositionally biased region" description="Basic and acidic residues" evidence="1">
    <location>
        <begin position="56"/>
        <end position="72"/>
    </location>
</feature>
<accession>B0X0P3</accession>
<reference evidence="2" key="1">
    <citation type="submission" date="2007-03" db="EMBL/GenBank/DDBJ databases">
        <title>Annotation of Culex pipiens quinquefasciatus.</title>
        <authorList>
            <consortium name="The Broad Institute Genome Sequencing Platform"/>
            <person name="Atkinson P.W."/>
            <person name="Hemingway J."/>
            <person name="Christensen B.M."/>
            <person name="Higgs S."/>
            <person name="Kodira C."/>
            <person name="Hannick L."/>
            <person name="Megy K."/>
            <person name="O'Leary S."/>
            <person name="Pearson M."/>
            <person name="Haas B.J."/>
            <person name="Mauceli E."/>
            <person name="Wortman J.R."/>
            <person name="Lee N.H."/>
            <person name="Guigo R."/>
            <person name="Stanke M."/>
            <person name="Alvarado L."/>
            <person name="Amedeo P."/>
            <person name="Antoine C.H."/>
            <person name="Arensburger P."/>
            <person name="Bidwell S.L."/>
            <person name="Crawford M."/>
            <person name="Camaro F."/>
            <person name="Devon K."/>
            <person name="Engels R."/>
            <person name="Hammond M."/>
            <person name="Howarth C."/>
            <person name="Koehrsen M."/>
            <person name="Lawson D."/>
            <person name="Montgomery P."/>
            <person name="Nene V."/>
            <person name="Nusbaum C."/>
            <person name="Puiu D."/>
            <person name="Romero-Severson J."/>
            <person name="Severson D.W."/>
            <person name="Shumway M."/>
            <person name="Sisk P."/>
            <person name="Stolte C."/>
            <person name="Zeng Q."/>
            <person name="Eisenstadt E."/>
            <person name="Fraser-Liggett C."/>
            <person name="Strausberg R."/>
            <person name="Galagan J."/>
            <person name="Birren B."/>
            <person name="Collins F.H."/>
        </authorList>
    </citation>
    <scope>NUCLEOTIDE SEQUENCE [LARGE SCALE GENOMIC DNA]</scope>
    <source>
        <strain evidence="2">JHB</strain>
    </source>
</reference>
<dbReference type="InParanoid" id="B0X0P3"/>
<reference evidence="3" key="2">
    <citation type="submission" date="2020-05" db="UniProtKB">
        <authorList>
            <consortium name="EnsemblMetazoa"/>
        </authorList>
    </citation>
    <scope>IDENTIFICATION</scope>
    <source>
        <strain evidence="3">JHB</strain>
    </source>
</reference>
<sequence length="79" mass="8964">MLSDLQIIPFGGTESGLTSLPMERLTVDNGKKFMLKFAMTRPHRSRPPSLSRTTGHRPDIHQSEPADWPDHIHGHRLKP</sequence>
<gene>
    <name evidence="3" type="primary">6045938</name>
    <name evidence="2" type="ORF">CpipJ_CPIJ012928</name>
</gene>
<evidence type="ECO:0000313" key="4">
    <source>
        <dbReference type="Proteomes" id="UP000002320"/>
    </source>
</evidence>
<dbReference type="EMBL" id="DS232242">
    <property type="protein sequence ID" value="EDS38285.1"/>
    <property type="molecule type" value="Genomic_DNA"/>
</dbReference>
<evidence type="ECO:0000313" key="3">
    <source>
        <dbReference type="EnsemblMetazoa" id="CPIJ012928-PA"/>
    </source>
</evidence>
<feature type="region of interest" description="Disordered" evidence="1">
    <location>
        <begin position="39"/>
        <end position="79"/>
    </location>
</feature>
<protein>
    <submittedName>
        <fullName evidence="2 3">Tubulin alpha-1 chain</fullName>
    </submittedName>
</protein>
<dbReference type="HOGENOM" id="CLU_2608379_0_0_1"/>
<name>B0X0P3_CULQU</name>